<dbReference type="AlphaFoldDB" id="A0A3M7FFW7"/>
<keyword evidence="1" id="KW-0732">Signal</keyword>
<proteinExistence type="predicted"/>
<sequence>MHVLTKLLASLAAAAQLVIADYGVQFSNALSTGPVAENSFIRDASTTLVLPDVNSPQTGNLALWPGMGTSDGDLIQGLAISNTQGTSGCSAAGRGVWCIVASTLETTQKMGEAVAAEPGSSVTFHYKYNDQTSQYDQTVSLNGEVVSRLSTSSGKAQGWGTAIECQQSACGTVPSHQYVNTKASPICPVLCDFLVADVAQLIMDVADPSYIQTLGTTGATGDMVTDDNGKTWTIDTINIESYTYE</sequence>
<gene>
    <name evidence="2" type="ORF">D0862_10719</name>
</gene>
<organism evidence="2 3">
    <name type="scientific">Hortaea werneckii</name>
    <name type="common">Black yeast</name>
    <name type="synonym">Cladosporium werneckii</name>
    <dbReference type="NCBI Taxonomy" id="91943"/>
    <lineage>
        <taxon>Eukaryota</taxon>
        <taxon>Fungi</taxon>
        <taxon>Dikarya</taxon>
        <taxon>Ascomycota</taxon>
        <taxon>Pezizomycotina</taxon>
        <taxon>Dothideomycetes</taxon>
        <taxon>Dothideomycetidae</taxon>
        <taxon>Mycosphaerellales</taxon>
        <taxon>Teratosphaeriaceae</taxon>
        <taxon>Hortaea</taxon>
    </lineage>
</organism>
<protein>
    <submittedName>
        <fullName evidence="2">Uncharacterized protein</fullName>
    </submittedName>
</protein>
<feature type="signal peptide" evidence="1">
    <location>
        <begin position="1"/>
        <end position="20"/>
    </location>
</feature>
<accession>A0A3M7FFW7</accession>
<comment type="caution">
    <text evidence="2">The sequence shown here is derived from an EMBL/GenBank/DDBJ whole genome shotgun (WGS) entry which is preliminary data.</text>
</comment>
<evidence type="ECO:0000256" key="1">
    <source>
        <dbReference type="SAM" id="SignalP"/>
    </source>
</evidence>
<dbReference type="Proteomes" id="UP000281468">
    <property type="component" value="Unassembled WGS sequence"/>
</dbReference>
<evidence type="ECO:0000313" key="3">
    <source>
        <dbReference type="Proteomes" id="UP000281468"/>
    </source>
</evidence>
<name>A0A3M7FFW7_HORWE</name>
<dbReference type="VEuPathDB" id="FungiDB:BTJ68_13299"/>
<evidence type="ECO:0000313" key="2">
    <source>
        <dbReference type="EMBL" id="RMY87341.1"/>
    </source>
</evidence>
<reference evidence="2 3" key="1">
    <citation type="journal article" date="2018" name="BMC Genomics">
        <title>Genomic evidence for intraspecific hybridization in a clonal and extremely halotolerant yeast.</title>
        <authorList>
            <person name="Gostincar C."/>
            <person name="Stajich J.E."/>
            <person name="Zupancic J."/>
            <person name="Zalar P."/>
            <person name="Gunde-Cimerman N."/>
        </authorList>
    </citation>
    <scope>NUCLEOTIDE SEQUENCE [LARGE SCALE GENOMIC DNA]</scope>
    <source>
        <strain evidence="2 3">EXF-171</strain>
    </source>
</reference>
<feature type="chain" id="PRO_5018154594" evidence="1">
    <location>
        <begin position="21"/>
        <end position="245"/>
    </location>
</feature>
<dbReference type="EMBL" id="QWIQ01000438">
    <property type="protein sequence ID" value="RMY87341.1"/>
    <property type="molecule type" value="Genomic_DNA"/>
</dbReference>